<gene>
    <name evidence="6" type="ORF">PDIGIT_LOCUS13430</name>
</gene>
<keyword evidence="2" id="KW-0378">Hydrolase</keyword>
<dbReference type="GO" id="GO:0003847">
    <property type="term" value="F:1-alkyl-2-acetylglycerophosphocholine esterase activity"/>
    <property type="evidence" value="ECO:0007669"/>
    <property type="project" value="UniProtKB-EC"/>
</dbReference>
<dbReference type="PANTHER" id="PTHR10272">
    <property type="entry name" value="PLATELET-ACTIVATING FACTOR ACETYLHYDROLASE"/>
    <property type="match status" value="1"/>
</dbReference>
<dbReference type="EC" id="3.1.1.47" evidence="1"/>
<comment type="caution">
    <text evidence="6">The sequence shown here is derived from an EMBL/GenBank/DDBJ whole genome shotgun (WGS) entry which is preliminary data.</text>
</comment>
<sequence>MLLLFSLPALALSQGLSLPPPRGPYNVGSKELGLHHTTLNDPSAPNNIGDSLLVTIYYPTRDAAPLQKYMWDGLAAYYEDLYQIAPGSFGNTTANIAYNATPEACGLPTLLFGPAGAGPPSQLFFGLIADSVSMGHAVVTVDHPYEQPYVRFPNGTGIKGHGVEWIDNLPLAEEVHAYRLTDNSAVLDTLPALAAELNMPLNLTHYILFGHSLGGSVSVGQELIERNRTASANKTFMGGINFDGTIFAPADNNHTGIAMDARMPTLLTGSSMRLNGQELSWSRFLSAQSSWRKSIVLSGSVNHTDFSDLVFMRQANGISGGEGAITATRLLEISRTIVGDFIGLVTGSGEGILSGNEEVGESFPELHFTFNGTGEP</sequence>
<evidence type="ECO:0000256" key="4">
    <source>
        <dbReference type="ARBA" id="ARBA00023098"/>
    </source>
</evidence>
<keyword evidence="5" id="KW-0732">Signal</keyword>
<dbReference type="Pfam" id="PF03403">
    <property type="entry name" value="PAF-AH_p_II"/>
    <property type="match status" value="1"/>
</dbReference>
<dbReference type="SUPFAM" id="SSF53474">
    <property type="entry name" value="alpha/beta-Hydrolases"/>
    <property type="match status" value="1"/>
</dbReference>
<keyword evidence="4" id="KW-0443">Lipid metabolism</keyword>
<evidence type="ECO:0000256" key="2">
    <source>
        <dbReference type="ARBA" id="ARBA00022801"/>
    </source>
</evidence>
<keyword evidence="7" id="KW-1185">Reference proteome</keyword>
<organism evidence="6 7">
    <name type="scientific">Periconia digitata</name>
    <dbReference type="NCBI Taxonomy" id="1303443"/>
    <lineage>
        <taxon>Eukaryota</taxon>
        <taxon>Fungi</taxon>
        <taxon>Dikarya</taxon>
        <taxon>Ascomycota</taxon>
        <taxon>Pezizomycotina</taxon>
        <taxon>Dothideomycetes</taxon>
        <taxon>Pleosporomycetidae</taxon>
        <taxon>Pleosporales</taxon>
        <taxon>Massarineae</taxon>
        <taxon>Periconiaceae</taxon>
        <taxon>Periconia</taxon>
    </lineage>
</organism>
<keyword evidence="3" id="KW-0442">Lipid degradation</keyword>
<dbReference type="EMBL" id="CAOQHR010000010">
    <property type="protein sequence ID" value="CAI6340255.1"/>
    <property type="molecule type" value="Genomic_DNA"/>
</dbReference>
<evidence type="ECO:0000256" key="5">
    <source>
        <dbReference type="SAM" id="SignalP"/>
    </source>
</evidence>
<dbReference type="Gene3D" id="3.40.50.1820">
    <property type="entry name" value="alpha/beta hydrolase"/>
    <property type="match status" value="1"/>
</dbReference>
<reference evidence="6" key="1">
    <citation type="submission" date="2023-01" db="EMBL/GenBank/DDBJ databases">
        <authorList>
            <person name="Van Ghelder C."/>
            <person name="Rancurel C."/>
        </authorList>
    </citation>
    <scope>NUCLEOTIDE SEQUENCE</scope>
    <source>
        <strain evidence="6">CNCM I-4278</strain>
    </source>
</reference>
<evidence type="ECO:0000313" key="7">
    <source>
        <dbReference type="Proteomes" id="UP001152607"/>
    </source>
</evidence>
<dbReference type="OrthoDB" id="2363873at2759"/>
<feature type="chain" id="PRO_5040776521" description="1-alkyl-2-acetylglycerophosphocholine esterase" evidence="5">
    <location>
        <begin position="18"/>
        <end position="376"/>
    </location>
</feature>
<dbReference type="PANTHER" id="PTHR10272:SF14">
    <property type="entry name" value="PAF ACETYLHYDROLASE FAMILY PROTEIN"/>
    <property type="match status" value="1"/>
</dbReference>
<feature type="signal peptide" evidence="5">
    <location>
        <begin position="1"/>
        <end position="17"/>
    </location>
</feature>
<evidence type="ECO:0000256" key="1">
    <source>
        <dbReference type="ARBA" id="ARBA00013201"/>
    </source>
</evidence>
<proteinExistence type="predicted"/>
<accession>A0A9W4UQJ3</accession>
<protein>
    <recommendedName>
        <fullName evidence="1">1-alkyl-2-acetylglycerophosphocholine esterase</fullName>
        <ecNumber evidence="1">3.1.1.47</ecNumber>
    </recommendedName>
</protein>
<dbReference type="Proteomes" id="UP001152607">
    <property type="component" value="Unassembled WGS sequence"/>
</dbReference>
<name>A0A9W4UQJ3_9PLEO</name>
<evidence type="ECO:0000313" key="6">
    <source>
        <dbReference type="EMBL" id="CAI6340255.1"/>
    </source>
</evidence>
<dbReference type="GO" id="GO:0016042">
    <property type="term" value="P:lipid catabolic process"/>
    <property type="evidence" value="ECO:0007669"/>
    <property type="project" value="UniProtKB-KW"/>
</dbReference>
<evidence type="ECO:0000256" key="3">
    <source>
        <dbReference type="ARBA" id="ARBA00022963"/>
    </source>
</evidence>
<dbReference type="AlphaFoldDB" id="A0A9W4UQJ3"/>
<dbReference type="InterPro" id="IPR029058">
    <property type="entry name" value="AB_hydrolase_fold"/>
</dbReference>